<protein>
    <submittedName>
        <fullName evidence="1">Uncharacterized protein</fullName>
    </submittedName>
</protein>
<accession>A0A2K8NRC4</accession>
<gene>
    <name evidence="1" type="ORF">EFREU_v1c03080</name>
</gene>
<dbReference type="Proteomes" id="UP000232222">
    <property type="component" value="Chromosome"/>
</dbReference>
<evidence type="ECO:0000313" key="2">
    <source>
        <dbReference type="Proteomes" id="UP000232222"/>
    </source>
</evidence>
<name>A0A2K8NRC4_9MOLU</name>
<dbReference type="KEGG" id="efr:EFREU_v1c03080"/>
<dbReference type="EMBL" id="CP024962">
    <property type="protein sequence ID" value="ATZ16334.1"/>
    <property type="molecule type" value="Genomic_DNA"/>
</dbReference>
<keyword evidence="2" id="KW-1185">Reference proteome</keyword>
<dbReference type="RefSeq" id="WP_100609285.1">
    <property type="nucleotide sequence ID" value="NZ_CP024962.1"/>
</dbReference>
<sequence length="216" mass="24952">MKNWKVTPKTYTWIKPLVTVSSICLLINPLFILLKVIRQDSFFVKTWSALLIVNLVLYAIAILAFLVYWSLRIKLIHQSHYKQTKKDRKLLWSSLSVYSLGFLAEGIYLLSGLLIKDKLPDAYVSFGILYAFIIGGVIAGAVLETVSRIPEQIFLLQEEEKEIRKLKLAKREEILHQQTTEKDIVDAVKKQRTPEAQTFLNREPKPQNEDDFNPFA</sequence>
<dbReference type="AlphaFoldDB" id="A0A2K8NRC4"/>
<organism evidence="1 2">
    <name type="scientific">Entomoplasma freundtii</name>
    <dbReference type="NCBI Taxonomy" id="74700"/>
    <lineage>
        <taxon>Bacteria</taxon>
        <taxon>Bacillati</taxon>
        <taxon>Mycoplasmatota</taxon>
        <taxon>Mollicutes</taxon>
        <taxon>Entomoplasmatales</taxon>
        <taxon>Entomoplasmataceae</taxon>
        <taxon>Entomoplasma</taxon>
    </lineage>
</organism>
<proteinExistence type="predicted"/>
<evidence type="ECO:0000313" key="1">
    <source>
        <dbReference type="EMBL" id="ATZ16334.1"/>
    </source>
</evidence>
<dbReference type="OrthoDB" id="9981407at2"/>
<reference evidence="1 2" key="1">
    <citation type="submission" date="2017-11" db="EMBL/GenBank/DDBJ databases">
        <title>Genome sequence of Entomoplasma freundtii BARC 318 (ATCC 51999).</title>
        <authorList>
            <person name="Lo W.-S."/>
            <person name="Gasparich G.E."/>
            <person name="Kuo C.-H."/>
        </authorList>
    </citation>
    <scope>NUCLEOTIDE SEQUENCE [LARGE SCALE GENOMIC DNA]</scope>
    <source>
        <strain evidence="1 2">BARC 318</strain>
    </source>
</reference>